<name>A0A915KK23_ROMCU</name>
<dbReference type="Proteomes" id="UP000887565">
    <property type="component" value="Unplaced"/>
</dbReference>
<keyword evidence="1" id="KW-1185">Reference proteome</keyword>
<accession>A0A915KK23</accession>
<evidence type="ECO:0000313" key="2">
    <source>
        <dbReference type="WBParaSite" id="nRc.2.0.1.t39176-RA"/>
    </source>
</evidence>
<evidence type="ECO:0000313" key="1">
    <source>
        <dbReference type="Proteomes" id="UP000887565"/>
    </source>
</evidence>
<proteinExistence type="predicted"/>
<reference evidence="2" key="1">
    <citation type="submission" date="2022-11" db="UniProtKB">
        <authorList>
            <consortium name="WormBaseParasite"/>
        </authorList>
    </citation>
    <scope>IDENTIFICATION</scope>
</reference>
<protein>
    <submittedName>
        <fullName evidence="2">Uncharacterized protein</fullName>
    </submittedName>
</protein>
<dbReference type="WBParaSite" id="nRc.2.0.1.t39176-RA">
    <property type="protein sequence ID" value="nRc.2.0.1.t39176-RA"/>
    <property type="gene ID" value="nRc.2.0.1.g39176"/>
</dbReference>
<organism evidence="1 2">
    <name type="scientific">Romanomermis culicivorax</name>
    <name type="common">Nematode worm</name>
    <dbReference type="NCBI Taxonomy" id="13658"/>
    <lineage>
        <taxon>Eukaryota</taxon>
        <taxon>Metazoa</taxon>
        <taxon>Ecdysozoa</taxon>
        <taxon>Nematoda</taxon>
        <taxon>Enoplea</taxon>
        <taxon>Dorylaimia</taxon>
        <taxon>Mermithida</taxon>
        <taxon>Mermithoidea</taxon>
        <taxon>Mermithidae</taxon>
        <taxon>Romanomermis</taxon>
    </lineage>
</organism>
<dbReference type="AlphaFoldDB" id="A0A915KK23"/>
<sequence length="93" mass="11069">MRSLYTEEYPGCEQAYFREFLAEGHGKGGFRIRQLDINIRKKQRIFIRRQYPHPPVDKPKAAPEQAHFHVVQTLFHADFRELIVHRGLHVEKS</sequence>